<reference evidence="2 3" key="1">
    <citation type="submission" date="2015-11" db="EMBL/GenBank/DDBJ databases">
        <title>Genomic analysis of 38 Legionella species identifies large and diverse effector repertoires.</title>
        <authorList>
            <person name="Burstein D."/>
            <person name="Amaro F."/>
            <person name="Zusman T."/>
            <person name="Lifshitz Z."/>
            <person name="Cohen O."/>
            <person name="Gilbert J.A."/>
            <person name="Pupko T."/>
            <person name="Shuman H.A."/>
            <person name="Segal G."/>
        </authorList>
    </citation>
    <scope>NUCLEOTIDE SEQUENCE [LARGE SCALE GENOMIC DNA]</scope>
    <source>
        <strain evidence="2 3">SC-63-C7</strain>
    </source>
</reference>
<protein>
    <submittedName>
        <fullName evidence="2">Uncharacterized protein</fullName>
    </submittedName>
</protein>
<evidence type="ECO:0000313" key="3">
    <source>
        <dbReference type="Proteomes" id="UP000054703"/>
    </source>
</evidence>
<accession>A0A0W0ZEJ7</accession>
<sequence length="268" mass="29087">MLLSKLLTSLFQEGNEEYAQALKSLLKTCQGENSLNAYENLYCLASKCKKTDEGMPLLGLQYEHCAELITALRSYIGTDILIDLASQLGTEGHSTPEKIVENIPLHVQDALIKSLEKLHIICSDLQNLSGISAAKVGSGGAVLGTSLIIAKLFPELAKSLKINEIHAVSLALKTDLEIDKKPVTPKLFVCPYLKAKQRAYNAPSKNRNTFFIENKVKTTPGRELSIKSEMGHEGSSSKQKSSSWCTFFVGATITALGIGGTLLALGFR</sequence>
<keyword evidence="1" id="KW-0812">Transmembrane</keyword>
<dbReference type="AlphaFoldDB" id="A0A0W0ZEJ7"/>
<proteinExistence type="predicted"/>
<evidence type="ECO:0000256" key="1">
    <source>
        <dbReference type="SAM" id="Phobius"/>
    </source>
</evidence>
<feature type="transmembrane region" description="Helical" evidence="1">
    <location>
        <begin position="247"/>
        <end position="267"/>
    </location>
</feature>
<organism evidence="2 3">
    <name type="scientific">Legionella santicrucis</name>
    <dbReference type="NCBI Taxonomy" id="45074"/>
    <lineage>
        <taxon>Bacteria</taxon>
        <taxon>Pseudomonadati</taxon>
        <taxon>Pseudomonadota</taxon>
        <taxon>Gammaproteobacteria</taxon>
        <taxon>Legionellales</taxon>
        <taxon>Legionellaceae</taxon>
        <taxon>Legionella</taxon>
    </lineage>
</organism>
<name>A0A0W0ZEJ7_9GAMM</name>
<keyword evidence="1" id="KW-1133">Transmembrane helix</keyword>
<gene>
    <name evidence="2" type="ORF">Lsan_0245</name>
</gene>
<comment type="caution">
    <text evidence="2">The sequence shown here is derived from an EMBL/GenBank/DDBJ whole genome shotgun (WGS) entry which is preliminary data.</text>
</comment>
<keyword evidence="3" id="KW-1185">Reference proteome</keyword>
<evidence type="ECO:0000313" key="2">
    <source>
        <dbReference type="EMBL" id="KTD67586.1"/>
    </source>
</evidence>
<keyword evidence="1" id="KW-0472">Membrane</keyword>
<dbReference type="EMBL" id="LNYU01000006">
    <property type="protein sequence ID" value="KTD67586.1"/>
    <property type="molecule type" value="Genomic_DNA"/>
</dbReference>
<dbReference type="Proteomes" id="UP000054703">
    <property type="component" value="Unassembled WGS sequence"/>
</dbReference>
<dbReference type="PATRIC" id="fig|45074.5.peg.262"/>